<protein>
    <submittedName>
        <fullName evidence="11">Uncharacterized protein</fullName>
    </submittedName>
</protein>
<dbReference type="PANTHER" id="PTHR36766">
    <property type="entry name" value="PLANT BROAD-SPECTRUM MILDEW RESISTANCE PROTEIN RPW8"/>
    <property type="match status" value="1"/>
</dbReference>
<feature type="domain" description="Disease resistance N-terminal" evidence="7">
    <location>
        <begin position="11"/>
        <end position="100"/>
    </location>
</feature>
<dbReference type="Gene3D" id="3.40.50.300">
    <property type="entry name" value="P-loop containing nucleotide triphosphate hydrolases"/>
    <property type="match status" value="1"/>
</dbReference>
<keyword evidence="2" id="KW-0677">Repeat</keyword>
<feature type="domain" description="R13L1/DRL21-like LRR repeat region" evidence="10">
    <location>
        <begin position="584"/>
        <end position="708"/>
    </location>
</feature>
<proteinExistence type="predicted"/>
<sequence length="1064" mass="121547">MAEAILYGVAQKMIENLGSQIFQDIGSLWGVQDELDNIKSIVSRIHAVLQDAAEQQSQNHQVRDWLEKLKDAVYEADDLLSEFSTKASRRRAMSGNKITKEVRTFFSKSNQVAFRHEMSCKIKAMRKKLDAIAKENRDFNLKVHLPEKYSVSIKRETHSFVPNEKVIGRENDKEAIINLLLDPNVEVNVSVVSIVGIGGLGKTTLAQYVYNDETVINHFELKMWVCVSDDFEVKLISEKIIESATKNKPKGLQMDGLQKQLRQNIDGKKYLLVLDDVWNESHNEWDSLKSLLMGGAKGSKIVITTRAKLVAEVTESVSIHTLTGLSEDQSWSLFKQIVFRNGQEPNNPILVEIGREILGKCQGVPLAIKSIGSVLCLDKSEDKWSFVKDNILVNVLQSGEDILPILKLSYDHLPPHLKTCFAYCSLFPKDYVIDKESLIQLWIAQGFIQSSNQQLEQVADEYFKDLLWRSFFEESTNEKLPRDIKELVNLRYLDLSHNRDIITLPDSIIGLWNLQTLKLESCTNLKKLPRDIKELVNLKHLDNSDCYALSHMPSGIGQLTCLQTLPLFVVSKDPPSISKHVAGLGELNGLNNLRGTLYIKHLELLEDANAEYKAVNLREKRHLENLTLYWDGRSNLNADDNDEKSLEGFQPHQNLKSLVVIGYGGVRFSNWLSLLTNLVDLELRDCKRCRHLPPFSQLHFLKSLRVSFMEDLEYISERDISEEVSASFFPSLNSLSIDDCRNLKGWWSNASTPDHQQHQHHHSLPSFPLLSSLEIDHCPNLISMPLFPNLEKLLCLRKASLNPLQQTMAMASSLPSSSPFSKLKEMILWELKDEVSLSDELASNLNSLKRLVIWSCPRQTTLSVSMRYLTSLEELKIQDCDEFDPLSDVDDDGMEWRFLNSLRTLILKGLPKLKYLPAGVQHLTTLRGLVIAEFPNLMNLPEWTCQLTSLEELVIAKCPNLSSLPDGIRGLRLQKLTIHDCPHLEIKCEKEIGEDWHKIAHVPKITHEDPYYDFHCDGMYHSETFSIWEADVTKNELEAQNKMRSKYLSIFRILWTSATRQQLR</sequence>
<accession>A0A2N9I8Z0</accession>
<dbReference type="GO" id="GO:0051707">
    <property type="term" value="P:response to other organism"/>
    <property type="evidence" value="ECO:0007669"/>
    <property type="project" value="UniProtKB-ARBA"/>
</dbReference>
<dbReference type="Pfam" id="PF23559">
    <property type="entry name" value="WHD_DRP"/>
    <property type="match status" value="1"/>
</dbReference>
<evidence type="ECO:0000259" key="7">
    <source>
        <dbReference type="Pfam" id="PF18052"/>
    </source>
</evidence>
<dbReference type="InterPro" id="IPR042197">
    <property type="entry name" value="Apaf_helical"/>
</dbReference>
<evidence type="ECO:0000256" key="4">
    <source>
        <dbReference type="ARBA" id="ARBA00022821"/>
    </source>
</evidence>
<evidence type="ECO:0000259" key="9">
    <source>
        <dbReference type="Pfam" id="PF23559"/>
    </source>
</evidence>
<dbReference type="Pfam" id="PF23247">
    <property type="entry name" value="LRR_RPS2"/>
    <property type="match status" value="1"/>
</dbReference>
<organism evidence="11">
    <name type="scientific">Fagus sylvatica</name>
    <name type="common">Beechnut</name>
    <dbReference type="NCBI Taxonomy" id="28930"/>
    <lineage>
        <taxon>Eukaryota</taxon>
        <taxon>Viridiplantae</taxon>
        <taxon>Streptophyta</taxon>
        <taxon>Embryophyta</taxon>
        <taxon>Tracheophyta</taxon>
        <taxon>Spermatophyta</taxon>
        <taxon>Magnoliopsida</taxon>
        <taxon>eudicotyledons</taxon>
        <taxon>Gunneridae</taxon>
        <taxon>Pentapetalae</taxon>
        <taxon>rosids</taxon>
        <taxon>fabids</taxon>
        <taxon>Fagales</taxon>
        <taxon>Fagaceae</taxon>
        <taxon>Fagus</taxon>
    </lineage>
</organism>
<dbReference type="InterPro" id="IPR032675">
    <property type="entry name" value="LRR_dom_sf"/>
</dbReference>
<dbReference type="FunFam" id="1.10.10.10:FF:000322">
    <property type="entry name" value="Probable disease resistance protein At1g63360"/>
    <property type="match status" value="1"/>
</dbReference>
<dbReference type="InterPro" id="IPR041118">
    <property type="entry name" value="Rx_N"/>
</dbReference>
<dbReference type="PRINTS" id="PR00364">
    <property type="entry name" value="DISEASERSIST"/>
</dbReference>
<feature type="domain" description="NB-ARC" evidence="6">
    <location>
        <begin position="170"/>
        <end position="341"/>
    </location>
</feature>
<dbReference type="Pfam" id="PF25019">
    <property type="entry name" value="LRR_R13L1-DRL21"/>
    <property type="match status" value="1"/>
</dbReference>
<keyword evidence="3" id="KW-0547">Nucleotide-binding</keyword>
<evidence type="ECO:0000256" key="1">
    <source>
        <dbReference type="ARBA" id="ARBA00022614"/>
    </source>
</evidence>
<feature type="domain" description="Disease resistance protein At4g27190-like leucine-rich repeats" evidence="8">
    <location>
        <begin position="840"/>
        <end position="958"/>
    </location>
</feature>
<keyword evidence="1" id="KW-0433">Leucine-rich repeat</keyword>
<evidence type="ECO:0000256" key="2">
    <source>
        <dbReference type="ARBA" id="ARBA00022737"/>
    </source>
</evidence>
<gene>
    <name evidence="11" type="ORF">FSB_LOCUS48770</name>
</gene>
<evidence type="ECO:0000256" key="5">
    <source>
        <dbReference type="ARBA" id="ARBA00022840"/>
    </source>
</evidence>
<dbReference type="Pfam" id="PF00931">
    <property type="entry name" value="NB-ARC"/>
    <property type="match status" value="1"/>
</dbReference>
<dbReference type="Gene3D" id="1.20.5.4130">
    <property type="match status" value="1"/>
</dbReference>
<evidence type="ECO:0000259" key="8">
    <source>
        <dbReference type="Pfam" id="PF23247"/>
    </source>
</evidence>
<dbReference type="InterPro" id="IPR038005">
    <property type="entry name" value="RX-like_CC"/>
</dbReference>
<dbReference type="SUPFAM" id="SSF52058">
    <property type="entry name" value="L domain-like"/>
    <property type="match status" value="1"/>
</dbReference>
<dbReference type="InterPro" id="IPR027417">
    <property type="entry name" value="P-loop_NTPase"/>
</dbReference>
<dbReference type="Gene3D" id="3.80.10.10">
    <property type="entry name" value="Ribonuclease Inhibitor"/>
    <property type="match status" value="3"/>
</dbReference>
<dbReference type="FunFam" id="3.40.50.300:FF:001091">
    <property type="entry name" value="Probable disease resistance protein At1g61300"/>
    <property type="match status" value="1"/>
</dbReference>
<dbReference type="InterPro" id="IPR002182">
    <property type="entry name" value="NB-ARC"/>
</dbReference>
<dbReference type="InterPro" id="IPR056789">
    <property type="entry name" value="LRR_R13L1-DRL21"/>
</dbReference>
<keyword evidence="4" id="KW-0611">Plant defense</keyword>
<feature type="domain" description="Disease resistance protein winged helix" evidence="9">
    <location>
        <begin position="426"/>
        <end position="476"/>
    </location>
</feature>
<dbReference type="GO" id="GO:0006952">
    <property type="term" value="P:defense response"/>
    <property type="evidence" value="ECO:0007669"/>
    <property type="project" value="UniProtKB-KW"/>
</dbReference>
<evidence type="ECO:0000259" key="6">
    <source>
        <dbReference type="Pfam" id="PF00931"/>
    </source>
</evidence>
<evidence type="ECO:0000259" key="10">
    <source>
        <dbReference type="Pfam" id="PF25019"/>
    </source>
</evidence>
<name>A0A2N9I8Z0_FAGSY</name>
<dbReference type="InterPro" id="IPR058922">
    <property type="entry name" value="WHD_DRP"/>
</dbReference>
<dbReference type="GO" id="GO:0043531">
    <property type="term" value="F:ADP binding"/>
    <property type="evidence" value="ECO:0007669"/>
    <property type="project" value="InterPro"/>
</dbReference>
<dbReference type="EMBL" id="OIVN01005112">
    <property type="protein sequence ID" value="SPD20888.1"/>
    <property type="molecule type" value="Genomic_DNA"/>
</dbReference>
<dbReference type="AlphaFoldDB" id="A0A2N9I8Z0"/>
<evidence type="ECO:0000256" key="3">
    <source>
        <dbReference type="ARBA" id="ARBA00022741"/>
    </source>
</evidence>
<dbReference type="InterPro" id="IPR057135">
    <property type="entry name" value="At4g27190-like_LRR"/>
</dbReference>
<dbReference type="SUPFAM" id="SSF52047">
    <property type="entry name" value="RNI-like"/>
    <property type="match status" value="1"/>
</dbReference>
<keyword evidence="5" id="KW-0067">ATP-binding</keyword>
<reference evidence="11" key="1">
    <citation type="submission" date="2018-02" db="EMBL/GenBank/DDBJ databases">
        <authorList>
            <person name="Cohen D.B."/>
            <person name="Kent A.D."/>
        </authorList>
    </citation>
    <scope>NUCLEOTIDE SEQUENCE</scope>
</reference>
<evidence type="ECO:0000313" key="11">
    <source>
        <dbReference type="EMBL" id="SPD20888.1"/>
    </source>
</evidence>
<dbReference type="Gene3D" id="1.10.8.430">
    <property type="entry name" value="Helical domain of apoptotic protease-activating factors"/>
    <property type="match status" value="1"/>
</dbReference>
<dbReference type="SUPFAM" id="SSF52540">
    <property type="entry name" value="P-loop containing nucleoside triphosphate hydrolases"/>
    <property type="match status" value="1"/>
</dbReference>
<dbReference type="GO" id="GO:0005524">
    <property type="term" value="F:ATP binding"/>
    <property type="evidence" value="ECO:0007669"/>
    <property type="project" value="UniProtKB-KW"/>
</dbReference>
<dbReference type="CDD" id="cd14798">
    <property type="entry name" value="RX-CC_like"/>
    <property type="match status" value="1"/>
</dbReference>
<dbReference type="Pfam" id="PF18052">
    <property type="entry name" value="Rx_N"/>
    <property type="match status" value="1"/>
</dbReference>
<dbReference type="PANTHER" id="PTHR36766:SF38">
    <property type="entry name" value="DISEASE RESISTANCE PROTEIN RGA3"/>
    <property type="match status" value="1"/>
</dbReference>